<dbReference type="InterPro" id="IPR055342">
    <property type="entry name" value="MreC_beta-barrel_core"/>
</dbReference>
<evidence type="ECO:0000313" key="8">
    <source>
        <dbReference type="Proteomes" id="UP001595476"/>
    </source>
</evidence>
<dbReference type="PIRSF" id="PIRSF038471">
    <property type="entry name" value="MreC"/>
    <property type="match status" value="1"/>
</dbReference>
<organism evidence="7 8">
    <name type="scientific">Litoribrevibacter euphylliae</name>
    <dbReference type="NCBI Taxonomy" id="1834034"/>
    <lineage>
        <taxon>Bacteria</taxon>
        <taxon>Pseudomonadati</taxon>
        <taxon>Pseudomonadota</taxon>
        <taxon>Gammaproteobacteria</taxon>
        <taxon>Oceanospirillales</taxon>
        <taxon>Oceanospirillaceae</taxon>
        <taxon>Litoribrevibacter</taxon>
    </lineage>
</organism>
<sequence length="291" mass="32103">MKSIFSSGSSVYMRLVIVALLSAVLILIDKTTNWLDPAKRVIGLTTIPFYHLLDIPYETAEVVDDMLTSRADLIEMNRKLMSENVILKKNMQRMAALTAENIRLRETLGGSKRVDVDHMLTEVVSVDPDPFVHRTVVDVGLNQGVQEGWPVIDAKGLIGQVVEVGYNYSRVLLITDSTHAVPVEVIRNGTRAIAVGTGDITELKLIYVADTADVVEGDLLITSGLGGKFPQGYPVARVSSVYHDPGRPYALVKALPVSELDRSRQWLLLKTPKIKPLEDIQMAREASEETP</sequence>
<accession>A0ABV7H9V8</accession>
<proteinExistence type="inferred from homology"/>
<keyword evidence="3 5" id="KW-0133">Cell shape</keyword>
<dbReference type="PANTHER" id="PTHR34138">
    <property type="entry name" value="CELL SHAPE-DETERMINING PROTEIN MREC"/>
    <property type="match status" value="1"/>
</dbReference>
<gene>
    <name evidence="7" type="primary">mreC</name>
    <name evidence="7" type="ORF">ACFOEK_06555</name>
</gene>
<evidence type="ECO:0000256" key="3">
    <source>
        <dbReference type="ARBA" id="ARBA00022960"/>
    </source>
</evidence>
<dbReference type="Pfam" id="PF04085">
    <property type="entry name" value="MreC"/>
    <property type="match status" value="1"/>
</dbReference>
<comment type="caution">
    <text evidence="7">The sequence shown here is derived from an EMBL/GenBank/DDBJ whole genome shotgun (WGS) entry which is preliminary data.</text>
</comment>
<evidence type="ECO:0000259" key="6">
    <source>
        <dbReference type="Pfam" id="PF04085"/>
    </source>
</evidence>
<dbReference type="Proteomes" id="UP001595476">
    <property type="component" value="Unassembled WGS sequence"/>
</dbReference>
<dbReference type="InterPro" id="IPR007221">
    <property type="entry name" value="MreC"/>
</dbReference>
<dbReference type="NCBIfam" id="TIGR00219">
    <property type="entry name" value="mreC"/>
    <property type="match status" value="1"/>
</dbReference>
<evidence type="ECO:0000256" key="1">
    <source>
        <dbReference type="ARBA" id="ARBA00009369"/>
    </source>
</evidence>
<dbReference type="Gene3D" id="2.40.10.350">
    <property type="entry name" value="Rod shape-determining protein MreC, domain 2"/>
    <property type="match status" value="1"/>
</dbReference>
<dbReference type="EMBL" id="JBHRSZ010000002">
    <property type="protein sequence ID" value="MFC3150679.1"/>
    <property type="molecule type" value="Genomic_DNA"/>
</dbReference>
<feature type="domain" description="Rod shape-determining protein MreC beta-barrel core" evidence="6">
    <location>
        <begin position="123"/>
        <end position="268"/>
    </location>
</feature>
<dbReference type="InterPro" id="IPR042177">
    <property type="entry name" value="Cell/Rod_1"/>
</dbReference>
<comment type="function">
    <text evidence="5">Involved in formation and maintenance of cell shape.</text>
</comment>
<name>A0ABV7H9V8_9GAMM</name>
<evidence type="ECO:0000256" key="5">
    <source>
        <dbReference type="PIRNR" id="PIRNR038471"/>
    </source>
</evidence>
<keyword evidence="8" id="KW-1185">Reference proteome</keyword>
<evidence type="ECO:0000313" key="7">
    <source>
        <dbReference type="EMBL" id="MFC3150679.1"/>
    </source>
</evidence>
<comment type="similarity">
    <text evidence="1 5">Belongs to the MreC family.</text>
</comment>
<reference evidence="8" key="1">
    <citation type="journal article" date="2019" name="Int. J. Syst. Evol. Microbiol.">
        <title>The Global Catalogue of Microorganisms (GCM) 10K type strain sequencing project: providing services to taxonomists for standard genome sequencing and annotation.</title>
        <authorList>
            <consortium name="The Broad Institute Genomics Platform"/>
            <consortium name="The Broad Institute Genome Sequencing Center for Infectious Disease"/>
            <person name="Wu L."/>
            <person name="Ma J."/>
        </authorList>
    </citation>
    <scope>NUCLEOTIDE SEQUENCE [LARGE SCALE GENOMIC DNA]</scope>
    <source>
        <strain evidence="8">KCTC 52438</strain>
    </source>
</reference>
<dbReference type="RefSeq" id="WP_386717923.1">
    <property type="nucleotide sequence ID" value="NZ_JBHRSZ010000002.1"/>
</dbReference>
<evidence type="ECO:0000256" key="2">
    <source>
        <dbReference type="ARBA" id="ARBA00013855"/>
    </source>
</evidence>
<dbReference type="PANTHER" id="PTHR34138:SF1">
    <property type="entry name" value="CELL SHAPE-DETERMINING PROTEIN MREC"/>
    <property type="match status" value="1"/>
</dbReference>
<dbReference type="InterPro" id="IPR042175">
    <property type="entry name" value="Cell/Rod_MreC_2"/>
</dbReference>
<evidence type="ECO:0000256" key="4">
    <source>
        <dbReference type="ARBA" id="ARBA00032089"/>
    </source>
</evidence>
<protein>
    <recommendedName>
        <fullName evidence="2 5">Cell shape-determining protein MreC</fullName>
    </recommendedName>
    <alternativeName>
        <fullName evidence="4 5">Cell shape protein MreC</fullName>
    </alternativeName>
</protein>
<dbReference type="Gene3D" id="2.40.10.340">
    <property type="entry name" value="Rod shape-determining protein MreC, domain 1"/>
    <property type="match status" value="1"/>
</dbReference>